<name>A0A7X0D4Y5_9ACTN</name>
<dbReference type="PANTHER" id="PTHR37809">
    <property type="entry name" value="RIBOSOMAL PROTEIN S12 METHYLTHIOTRANSFERASE ACCESSORY FACTOR YCAO"/>
    <property type="match status" value="1"/>
</dbReference>
<dbReference type="GO" id="GO:0016740">
    <property type="term" value="F:transferase activity"/>
    <property type="evidence" value="ECO:0007669"/>
    <property type="project" value="UniProtKB-KW"/>
</dbReference>
<feature type="domain" description="YcaO" evidence="2">
    <location>
        <begin position="30"/>
        <end position="393"/>
    </location>
</feature>
<keyword evidence="4" id="KW-1185">Reference proteome</keyword>
<dbReference type="RefSeq" id="WP_343070482.1">
    <property type="nucleotide sequence ID" value="NZ_JACHDS010000001.1"/>
</dbReference>
<evidence type="ECO:0000259" key="2">
    <source>
        <dbReference type="PROSITE" id="PS51664"/>
    </source>
</evidence>
<protein>
    <submittedName>
        <fullName evidence="3">Ribosomal protein S12 methylthiotransferase accessory factor</fullName>
    </submittedName>
</protein>
<proteinExistence type="predicted"/>
<feature type="region of interest" description="Disordered" evidence="1">
    <location>
        <begin position="1"/>
        <end position="39"/>
    </location>
</feature>
<keyword evidence="3" id="KW-0689">Ribosomal protein</keyword>
<dbReference type="EMBL" id="JACHDS010000001">
    <property type="protein sequence ID" value="MBB6171620.1"/>
    <property type="molecule type" value="Genomic_DNA"/>
</dbReference>
<dbReference type="Pfam" id="PF02624">
    <property type="entry name" value="YcaO"/>
    <property type="match status" value="1"/>
</dbReference>
<accession>A0A7X0D4Y5</accession>
<gene>
    <name evidence="3" type="ORF">HNR23_001680</name>
</gene>
<evidence type="ECO:0000256" key="1">
    <source>
        <dbReference type="SAM" id="MobiDB-lite"/>
    </source>
</evidence>
<dbReference type="InterPro" id="IPR003776">
    <property type="entry name" value="YcaO-like_dom"/>
</dbReference>
<dbReference type="PROSITE" id="PS51664">
    <property type="entry name" value="YCAO"/>
    <property type="match status" value="1"/>
</dbReference>
<sequence length="393" mass="41167">MLRELPAPGPRAAHCRLHRDDGTPVPDGQGSGKGPAAPARTGALYEALEHAFSGPDALDTLPVEPHPLHRVAAGPLRAERAIGRLGGPADARIACLPYTALDGGPPLQVPLFLWAPWYPLPTGPAAARRTRIGDTTDYRRALSYSVNTGCAIGATRDEALLHALNEWAERDALSLFLLCAVHDRGPLPARLDPASLPPGPARDLRQAAATLHAPVTLLDLTTDIGIPVVLAHAPPLPDGAPRYGIGASLSPATAAHRAIGELVQDHLLARTAEGPGTGAAARARVADHPRLLACARLAIDDRLPGAPWAPLPPDDTAAAGAPVADQRAEVVRRIGAAGHRVAARDLAVLAHGTTVVQVQCPGLERFHLITGGHLALPQERGRRLRTRARAGER</sequence>
<reference evidence="3 4" key="1">
    <citation type="submission" date="2020-08" db="EMBL/GenBank/DDBJ databases">
        <title>Sequencing the genomes of 1000 actinobacteria strains.</title>
        <authorList>
            <person name="Klenk H.-P."/>
        </authorList>
    </citation>
    <scope>NUCLEOTIDE SEQUENCE [LARGE SCALE GENOMIC DNA]</scope>
    <source>
        <strain evidence="3 4">DSM 46659</strain>
    </source>
</reference>
<evidence type="ECO:0000313" key="4">
    <source>
        <dbReference type="Proteomes" id="UP000546642"/>
    </source>
</evidence>
<dbReference type="Gene3D" id="3.30.1330.230">
    <property type="match status" value="1"/>
</dbReference>
<dbReference type="AlphaFoldDB" id="A0A7X0D4Y5"/>
<keyword evidence="3" id="KW-0687">Ribonucleoprotein</keyword>
<evidence type="ECO:0000313" key="3">
    <source>
        <dbReference type="EMBL" id="MBB6171620.1"/>
    </source>
</evidence>
<keyword evidence="3" id="KW-0808">Transferase</keyword>
<dbReference type="GO" id="GO:0005840">
    <property type="term" value="C:ribosome"/>
    <property type="evidence" value="ECO:0007669"/>
    <property type="project" value="UniProtKB-KW"/>
</dbReference>
<dbReference type="Proteomes" id="UP000546642">
    <property type="component" value="Unassembled WGS sequence"/>
</dbReference>
<dbReference type="PANTHER" id="PTHR37809:SF1">
    <property type="entry name" value="RIBOSOMAL PROTEIN S12 METHYLTHIOTRANSFERASE ACCESSORY FACTOR YCAO"/>
    <property type="match status" value="1"/>
</dbReference>
<organism evidence="3 4">
    <name type="scientific">Nocardiopsis mwathae</name>
    <dbReference type="NCBI Taxonomy" id="1472723"/>
    <lineage>
        <taxon>Bacteria</taxon>
        <taxon>Bacillati</taxon>
        <taxon>Actinomycetota</taxon>
        <taxon>Actinomycetes</taxon>
        <taxon>Streptosporangiales</taxon>
        <taxon>Nocardiopsidaceae</taxon>
        <taxon>Nocardiopsis</taxon>
    </lineage>
</organism>
<comment type="caution">
    <text evidence="3">The sequence shown here is derived from an EMBL/GenBank/DDBJ whole genome shotgun (WGS) entry which is preliminary data.</text>
</comment>